<evidence type="ECO:0000256" key="8">
    <source>
        <dbReference type="ARBA" id="ARBA00023078"/>
    </source>
</evidence>
<keyword evidence="7 12" id="KW-0408">Iron</keyword>
<feature type="domain" description="Cytochrome c" evidence="13">
    <location>
        <begin position="135"/>
        <end position="227"/>
    </location>
</feature>
<keyword evidence="5 12" id="KW-0479">Metal-binding</keyword>
<keyword evidence="4 12" id="KW-0349">Heme</keyword>
<dbReference type="PANTHER" id="PTHR34688">
    <property type="entry name" value="CYTOCHROME C6, CHLOROPLASTIC"/>
    <property type="match status" value="1"/>
</dbReference>
<comment type="similarity">
    <text evidence="2">Belongs to the cytochrome c family. PetJ subfamily.</text>
</comment>
<comment type="caution">
    <text evidence="14">The sequence shown here is derived from an EMBL/GenBank/DDBJ whole genome shotgun (WGS) entry which is preliminary data.</text>
</comment>
<keyword evidence="3" id="KW-0813">Transport</keyword>
<dbReference type="PROSITE" id="PS51007">
    <property type="entry name" value="CYTC"/>
    <property type="match status" value="1"/>
</dbReference>
<evidence type="ECO:0000256" key="5">
    <source>
        <dbReference type="ARBA" id="ARBA00022723"/>
    </source>
</evidence>
<name>A0A176VLB0_MARPO</name>
<evidence type="ECO:0000256" key="6">
    <source>
        <dbReference type="ARBA" id="ARBA00022982"/>
    </source>
</evidence>
<evidence type="ECO:0000313" key="14">
    <source>
        <dbReference type="EMBL" id="OAE21714.1"/>
    </source>
</evidence>
<keyword evidence="15" id="KW-1185">Reference proteome</keyword>
<evidence type="ECO:0000256" key="4">
    <source>
        <dbReference type="ARBA" id="ARBA00022617"/>
    </source>
</evidence>
<dbReference type="GO" id="GO:0020037">
    <property type="term" value="F:heme binding"/>
    <property type="evidence" value="ECO:0007669"/>
    <property type="project" value="InterPro"/>
</dbReference>
<organism evidence="14 15">
    <name type="scientific">Marchantia polymorpha subsp. ruderalis</name>
    <dbReference type="NCBI Taxonomy" id="1480154"/>
    <lineage>
        <taxon>Eukaryota</taxon>
        <taxon>Viridiplantae</taxon>
        <taxon>Streptophyta</taxon>
        <taxon>Embryophyta</taxon>
        <taxon>Marchantiophyta</taxon>
        <taxon>Marchantiopsida</taxon>
        <taxon>Marchantiidae</taxon>
        <taxon>Marchantiales</taxon>
        <taxon>Marchantiaceae</taxon>
        <taxon>Marchantia</taxon>
    </lineage>
</organism>
<dbReference type="InterPro" id="IPR009056">
    <property type="entry name" value="Cyt_c-like_dom"/>
</dbReference>
<accession>A0A176VLB0</accession>
<evidence type="ECO:0000256" key="12">
    <source>
        <dbReference type="PROSITE-ProRule" id="PRU00433"/>
    </source>
</evidence>
<gene>
    <name evidence="14" type="ORF">AXG93_1275s1250</name>
</gene>
<evidence type="ECO:0000256" key="7">
    <source>
        <dbReference type="ARBA" id="ARBA00023004"/>
    </source>
</evidence>
<comment type="function">
    <text evidence="1">Functions as an electron carrier between membrane-bound cytochrome b6-f and photosystem I in oxygenic photosynthesis.</text>
</comment>
<evidence type="ECO:0000259" key="13">
    <source>
        <dbReference type="PROSITE" id="PS51007"/>
    </source>
</evidence>
<evidence type="ECO:0000256" key="3">
    <source>
        <dbReference type="ARBA" id="ARBA00022448"/>
    </source>
</evidence>
<evidence type="ECO:0000256" key="10">
    <source>
        <dbReference type="ARBA" id="ARBA00031247"/>
    </source>
</evidence>
<reference evidence="14" key="1">
    <citation type="submission" date="2016-03" db="EMBL/GenBank/DDBJ databases">
        <title>Mechanisms controlling the formation of the plant cell surface in tip-growing cells are functionally conserved among land plants.</title>
        <authorList>
            <person name="Honkanen S."/>
            <person name="Jones V.A."/>
            <person name="Morieri G."/>
            <person name="Champion C."/>
            <person name="Hetherington A.J."/>
            <person name="Kelly S."/>
            <person name="Saint-Marcoux D."/>
            <person name="Proust H."/>
            <person name="Prescott H."/>
            <person name="Dolan L."/>
        </authorList>
    </citation>
    <scope>NUCLEOTIDE SEQUENCE [LARGE SCALE GENOMIC DNA]</scope>
    <source>
        <tissue evidence="14">Whole gametophyte</tissue>
    </source>
</reference>
<evidence type="ECO:0000256" key="2">
    <source>
        <dbReference type="ARBA" id="ARBA00009650"/>
    </source>
</evidence>
<dbReference type="Pfam" id="PF13442">
    <property type="entry name" value="Cytochrome_CBB3"/>
    <property type="match status" value="1"/>
</dbReference>
<keyword evidence="8" id="KW-0793">Thylakoid</keyword>
<proteinExistence type="inferred from homology"/>
<evidence type="ECO:0000313" key="15">
    <source>
        <dbReference type="Proteomes" id="UP000077202"/>
    </source>
</evidence>
<protein>
    <recommendedName>
        <fullName evidence="11">Cytochrome c-553</fullName>
    </recommendedName>
    <alternativeName>
        <fullName evidence="10">Cytochrome c553</fullName>
    </alternativeName>
    <alternativeName>
        <fullName evidence="9">Soluble cytochrome f</fullName>
    </alternativeName>
</protein>
<dbReference type="AlphaFoldDB" id="A0A176VLB0"/>
<evidence type="ECO:0000256" key="1">
    <source>
        <dbReference type="ARBA" id="ARBA00002347"/>
    </source>
</evidence>
<dbReference type="GO" id="GO:0009055">
    <property type="term" value="F:electron transfer activity"/>
    <property type="evidence" value="ECO:0007669"/>
    <property type="project" value="InterPro"/>
</dbReference>
<keyword evidence="6" id="KW-0249">Electron transport</keyword>
<dbReference type="Proteomes" id="UP000077202">
    <property type="component" value="Unassembled WGS sequence"/>
</dbReference>
<dbReference type="Gene3D" id="1.10.760.10">
    <property type="entry name" value="Cytochrome c-like domain"/>
    <property type="match status" value="1"/>
</dbReference>
<dbReference type="SUPFAM" id="SSF46626">
    <property type="entry name" value="Cytochrome c"/>
    <property type="match status" value="1"/>
</dbReference>
<dbReference type="PANTHER" id="PTHR34688:SF2">
    <property type="entry name" value="CYTOCHROME C6, CHLOROPLASTIC"/>
    <property type="match status" value="1"/>
</dbReference>
<sequence>MRVGHPHTRLSRLLPAVSSPRSSLAASESTWFSRWLGNQTWSSFAVPETPADVTMQPRPRGLNSVFGRTTMSWPEIQFMLVIGRNCNVEDDDEFSSSKNWASSDQVSKALSTVTAFGAAALLTSASFDVGAAIALDGVEVGALFQRTCAGCHTGGGNVLQPSATLFNKDLDRNGLSTVDDIFKITYFGKNRMPGYGEKCTPRGQCTFGPRLGEEDIRALAEFVKSQADQGWTSVQN</sequence>
<evidence type="ECO:0000256" key="9">
    <source>
        <dbReference type="ARBA" id="ARBA00030448"/>
    </source>
</evidence>
<dbReference type="FunFam" id="1.10.760.10:FF:000021">
    <property type="entry name" value="Cytochrome c6, chloroplastic"/>
    <property type="match status" value="1"/>
</dbReference>
<evidence type="ECO:0000256" key="11">
    <source>
        <dbReference type="ARBA" id="ARBA00033211"/>
    </source>
</evidence>
<dbReference type="InterPro" id="IPR023655">
    <property type="entry name" value="Cyt_C6"/>
</dbReference>
<dbReference type="EMBL" id="LVLJ01003353">
    <property type="protein sequence ID" value="OAE21714.1"/>
    <property type="molecule type" value="Genomic_DNA"/>
</dbReference>
<dbReference type="GO" id="GO:0005506">
    <property type="term" value="F:iron ion binding"/>
    <property type="evidence" value="ECO:0007669"/>
    <property type="project" value="InterPro"/>
</dbReference>
<dbReference type="InterPro" id="IPR036909">
    <property type="entry name" value="Cyt_c-like_dom_sf"/>
</dbReference>